<gene>
    <name evidence="2" type="ORF">CTI12_AA530850</name>
</gene>
<comment type="similarity">
    <text evidence="1">Belongs to the methyltransferase superfamily. Type-7 methyltransferase family.</text>
</comment>
<dbReference type="AlphaFoldDB" id="A0A2U1L4N6"/>
<dbReference type="GO" id="GO:0032259">
    <property type="term" value="P:methylation"/>
    <property type="evidence" value="ECO:0007669"/>
    <property type="project" value="UniProtKB-KW"/>
</dbReference>
<dbReference type="SUPFAM" id="SSF53335">
    <property type="entry name" value="S-adenosyl-L-methionine-dependent methyltransferases"/>
    <property type="match status" value="1"/>
</dbReference>
<organism evidence="2 3">
    <name type="scientific">Artemisia annua</name>
    <name type="common">Sweet wormwood</name>
    <dbReference type="NCBI Taxonomy" id="35608"/>
    <lineage>
        <taxon>Eukaryota</taxon>
        <taxon>Viridiplantae</taxon>
        <taxon>Streptophyta</taxon>
        <taxon>Embryophyta</taxon>
        <taxon>Tracheophyta</taxon>
        <taxon>Spermatophyta</taxon>
        <taxon>Magnoliopsida</taxon>
        <taxon>eudicotyledons</taxon>
        <taxon>Gunneridae</taxon>
        <taxon>Pentapetalae</taxon>
        <taxon>asterids</taxon>
        <taxon>campanulids</taxon>
        <taxon>Asterales</taxon>
        <taxon>Asteraceae</taxon>
        <taxon>Asteroideae</taxon>
        <taxon>Anthemideae</taxon>
        <taxon>Artemisiinae</taxon>
        <taxon>Artemisia</taxon>
    </lineage>
</organism>
<dbReference type="PANTHER" id="PTHR31009">
    <property type="entry name" value="S-ADENOSYL-L-METHIONINE:CARBOXYL METHYLTRANSFERASE FAMILY PROTEIN"/>
    <property type="match status" value="1"/>
</dbReference>
<evidence type="ECO:0000256" key="1">
    <source>
        <dbReference type="ARBA" id="ARBA00007967"/>
    </source>
</evidence>
<dbReference type="STRING" id="35608.A0A2U1L4N6"/>
<dbReference type="Pfam" id="PF03492">
    <property type="entry name" value="Methyltransf_7"/>
    <property type="match status" value="1"/>
</dbReference>
<dbReference type="Gene3D" id="3.40.50.150">
    <property type="entry name" value="Vaccinia Virus protein VP39"/>
    <property type="match status" value="1"/>
</dbReference>
<accession>A0A2U1L4N6</accession>
<dbReference type="Proteomes" id="UP000245207">
    <property type="component" value="Unassembled WGS sequence"/>
</dbReference>
<evidence type="ECO:0000313" key="2">
    <source>
        <dbReference type="EMBL" id="PWA43957.1"/>
    </source>
</evidence>
<proteinExistence type="inferred from homology"/>
<protein>
    <submittedName>
        <fullName evidence="2">SAM dependent carboxyl methyltransferase</fullName>
    </submittedName>
</protein>
<dbReference type="GO" id="GO:0008168">
    <property type="term" value="F:methyltransferase activity"/>
    <property type="evidence" value="ECO:0007669"/>
    <property type="project" value="UniProtKB-KW"/>
</dbReference>
<name>A0A2U1L4N6_ARTAN</name>
<evidence type="ECO:0000313" key="3">
    <source>
        <dbReference type="Proteomes" id="UP000245207"/>
    </source>
</evidence>
<comment type="caution">
    <text evidence="2">The sequence shown here is derived from an EMBL/GenBank/DDBJ whole genome shotgun (WGS) entry which is preliminary data.</text>
</comment>
<keyword evidence="2" id="KW-0489">Methyltransferase</keyword>
<dbReference type="InterPro" id="IPR005299">
    <property type="entry name" value="MeTrfase_7"/>
</dbReference>
<keyword evidence="2" id="KW-0808">Transferase</keyword>
<reference evidence="2 3" key="1">
    <citation type="journal article" date="2018" name="Mol. Plant">
        <title>The genome of Artemisia annua provides insight into the evolution of Asteraceae family and artemisinin biosynthesis.</title>
        <authorList>
            <person name="Shen Q."/>
            <person name="Zhang L."/>
            <person name="Liao Z."/>
            <person name="Wang S."/>
            <person name="Yan T."/>
            <person name="Shi P."/>
            <person name="Liu M."/>
            <person name="Fu X."/>
            <person name="Pan Q."/>
            <person name="Wang Y."/>
            <person name="Lv Z."/>
            <person name="Lu X."/>
            <person name="Zhang F."/>
            <person name="Jiang W."/>
            <person name="Ma Y."/>
            <person name="Chen M."/>
            <person name="Hao X."/>
            <person name="Li L."/>
            <person name="Tang Y."/>
            <person name="Lv G."/>
            <person name="Zhou Y."/>
            <person name="Sun X."/>
            <person name="Brodelius P.E."/>
            <person name="Rose J.K.C."/>
            <person name="Tang K."/>
        </authorList>
    </citation>
    <scope>NUCLEOTIDE SEQUENCE [LARGE SCALE GENOMIC DNA]</scope>
    <source>
        <strain evidence="3">cv. Huhao1</strain>
        <tissue evidence="2">Leaf</tissue>
    </source>
</reference>
<dbReference type="OrthoDB" id="1523883at2759"/>
<dbReference type="InterPro" id="IPR029063">
    <property type="entry name" value="SAM-dependent_MTases_sf"/>
</dbReference>
<dbReference type="EMBL" id="PKPP01011536">
    <property type="protein sequence ID" value="PWA43957.1"/>
    <property type="molecule type" value="Genomic_DNA"/>
</dbReference>
<keyword evidence="3" id="KW-1185">Reference proteome</keyword>
<sequence length="143" mass="15959">MSVANILHMSTGDGESSYAKNSLLQCFKIADLGCSSGKNTLLFASNIVDIVDEVYTENNGKPPQFEVCLNDLFGNDFNNIFKMLPDFYAKFRKEKSANPGLCFVSVVPGSFHGRLFPDKSLHFVHSSYSVRWLSQVSIMPKLH</sequence>